<evidence type="ECO:0000313" key="2">
    <source>
        <dbReference type="Proteomes" id="UP001652625"/>
    </source>
</evidence>
<keyword evidence="1" id="KW-0812">Transmembrane</keyword>
<dbReference type="Proteomes" id="UP001652625">
    <property type="component" value="Chromosome 02"/>
</dbReference>
<keyword evidence="2" id="KW-1185">Reference proteome</keyword>
<dbReference type="GeneID" id="100200328"/>
<evidence type="ECO:0000313" key="3">
    <source>
        <dbReference type="RefSeq" id="XP_065646913.1"/>
    </source>
</evidence>
<proteinExistence type="predicted"/>
<keyword evidence="1" id="KW-1133">Transmembrane helix</keyword>
<dbReference type="RefSeq" id="XP_065646913.1">
    <property type="nucleotide sequence ID" value="XM_065790841.1"/>
</dbReference>
<feature type="transmembrane region" description="Helical" evidence="1">
    <location>
        <begin position="467"/>
        <end position="484"/>
    </location>
</feature>
<protein>
    <submittedName>
        <fullName evidence="3">Uncharacterized protein LOC100200328</fullName>
    </submittedName>
</protein>
<gene>
    <name evidence="3" type="primary">LOC100200328</name>
</gene>
<accession>A0ABM4BD89</accession>
<reference evidence="2" key="1">
    <citation type="submission" date="2025-05" db="UniProtKB">
        <authorList>
            <consortium name="RefSeq"/>
        </authorList>
    </citation>
    <scope>NUCLEOTIDE SEQUENCE [LARGE SCALE GENOMIC DNA]</scope>
</reference>
<keyword evidence="1" id="KW-0472">Membrane</keyword>
<organism evidence="2 3">
    <name type="scientific">Hydra vulgaris</name>
    <name type="common">Hydra</name>
    <name type="synonym">Hydra attenuata</name>
    <dbReference type="NCBI Taxonomy" id="6087"/>
    <lineage>
        <taxon>Eukaryota</taxon>
        <taxon>Metazoa</taxon>
        <taxon>Cnidaria</taxon>
        <taxon>Hydrozoa</taxon>
        <taxon>Hydroidolina</taxon>
        <taxon>Anthoathecata</taxon>
        <taxon>Aplanulata</taxon>
        <taxon>Hydridae</taxon>
        <taxon>Hydra</taxon>
    </lineage>
</organism>
<name>A0ABM4BD89_HYDVU</name>
<reference evidence="3" key="2">
    <citation type="submission" date="2025-08" db="UniProtKB">
        <authorList>
            <consortium name="RefSeq"/>
        </authorList>
    </citation>
    <scope>IDENTIFICATION</scope>
</reference>
<sequence length="506" mass="59583">MDEKTYDIIDWKSCESFSISSKDDEGYNSYHLPRYNPFVKDEIASTTDIVFPTLFHDKVSETSIVTIDENEMSTLHALDQIEAHPDQLEQQNMYQKVANWMHNQRKYFRHVERVIEDDELEMIDPVDLFHESILKDYWLITETESERRILLRDFYSYRHHIESIEQGLITNEFKFIREPPAKKEMELVPIKDFHLFHKLSRKKKKKKHDDDSSSLSSYIEKTEESIDFLGVPRLLENYVVLNREGYAININEQKDIWHFPLDEHIVENKNDDDDDKNFDIEFLSSWFSDVYQDILTDDQRTTFTINTDIFEKVTVISVSQASDEEIWEDAPDIPHWLDDENQDLELFNQPSKPLYYYRDRIKGCYRIIGVEDETVILFSGNDDDTIFYPSEEWGTEHLPDNAVVLKQNISLGCNIASLVDLKNDSGIEDDDVITDESTLSNVSNKTDFDPSVTIKQNFIKAFFQKNFKWIIISVVTLIALFGFINKVSFKVLHSECHFFSWLTNVI</sequence>
<evidence type="ECO:0000256" key="1">
    <source>
        <dbReference type="SAM" id="Phobius"/>
    </source>
</evidence>